<dbReference type="SUPFAM" id="SSF51679">
    <property type="entry name" value="Bacterial luciferase-like"/>
    <property type="match status" value="1"/>
</dbReference>
<dbReference type="InterPro" id="IPR050172">
    <property type="entry name" value="SsuD_RutA_monooxygenase"/>
</dbReference>
<dbReference type="PANTHER" id="PTHR42847">
    <property type="entry name" value="ALKANESULFONATE MONOOXYGENASE"/>
    <property type="match status" value="1"/>
</dbReference>
<reference evidence="6 7" key="1">
    <citation type="submission" date="2023-07" db="EMBL/GenBank/DDBJ databases">
        <title>Protaetiibacter sp. nov WY-16 isolated from soil.</title>
        <authorList>
            <person name="Liu B."/>
            <person name="Wan Y."/>
        </authorList>
    </citation>
    <scope>NUCLEOTIDE SEQUENCE [LARGE SCALE GENOMIC DNA]</scope>
    <source>
        <strain evidence="6 7">WY-16</strain>
    </source>
</reference>
<sequence length="268" mass="29240">MTGRPIRVGVQLAPQHATVPQLRDAALRAEELGVDLLLGWDHFFPLTGDPDDAHFEGWMLLAALAEATSRVELGPLVSSAPFRNPDLVADMARTIDHISSGSSGRGRFLLGLGSGWFERDFTEYGFEFGTPGSRLDVLADALPRIRNRWAALNPAPTRSIPILIGGAGERKTLRLVARYADIWHTFVPPAELPHKLGVLRAWCEEAGRDIGEIEISSGTSVRSLGSLDRSVLDEQLSLGVTTFIAAVDGPDYDLGPIRDLLRWRDSLA</sequence>
<dbReference type="RefSeq" id="WP_305002886.1">
    <property type="nucleotide sequence ID" value="NZ_JAUQUB010000001.1"/>
</dbReference>
<protein>
    <submittedName>
        <fullName evidence="6">LLM class F420-dependent oxidoreductase</fullName>
    </submittedName>
</protein>
<comment type="caution">
    <text evidence="6">The sequence shown here is derived from an EMBL/GenBank/DDBJ whole genome shotgun (WGS) entry which is preliminary data.</text>
</comment>
<feature type="domain" description="Luciferase-like" evidence="5">
    <location>
        <begin position="8"/>
        <end position="220"/>
    </location>
</feature>
<keyword evidence="7" id="KW-1185">Reference proteome</keyword>
<evidence type="ECO:0000256" key="1">
    <source>
        <dbReference type="ARBA" id="ARBA00022630"/>
    </source>
</evidence>
<dbReference type="Proteomes" id="UP001241072">
    <property type="component" value="Unassembled WGS sequence"/>
</dbReference>
<evidence type="ECO:0000259" key="5">
    <source>
        <dbReference type="Pfam" id="PF00296"/>
    </source>
</evidence>
<keyword evidence="1" id="KW-0285">Flavoprotein</keyword>
<name>A0ABT9BNA0_9MICO</name>
<dbReference type="Pfam" id="PF00296">
    <property type="entry name" value="Bac_luciferase"/>
    <property type="match status" value="1"/>
</dbReference>
<evidence type="ECO:0000256" key="3">
    <source>
        <dbReference type="ARBA" id="ARBA00023002"/>
    </source>
</evidence>
<accession>A0ABT9BNA0</accession>
<dbReference type="NCBIfam" id="TIGR03856">
    <property type="entry name" value="F420_MSMEG_2906"/>
    <property type="match status" value="1"/>
</dbReference>
<dbReference type="PANTHER" id="PTHR42847:SF8">
    <property type="entry name" value="CONSERVED PROTEIN"/>
    <property type="match status" value="1"/>
</dbReference>
<evidence type="ECO:0000256" key="4">
    <source>
        <dbReference type="ARBA" id="ARBA00023033"/>
    </source>
</evidence>
<dbReference type="Gene3D" id="3.20.20.30">
    <property type="entry name" value="Luciferase-like domain"/>
    <property type="match status" value="1"/>
</dbReference>
<dbReference type="InterPro" id="IPR011251">
    <property type="entry name" value="Luciferase-like_dom"/>
</dbReference>
<proteinExistence type="predicted"/>
<dbReference type="InterPro" id="IPR022480">
    <property type="entry name" value="F420_MSMEG2906"/>
</dbReference>
<evidence type="ECO:0000313" key="6">
    <source>
        <dbReference type="EMBL" id="MDO7882512.1"/>
    </source>
</evidence>
<keyword evidence="4" id="KW-0503">Monooxygenase</keyword>
<evidence type="ECO:0000256" key="2">
    <source>
        <dbReference type="ARBA" id="ARBA00022643"/>
    </source>
</evidence>
<dbReference type="EMBL" id="JAUQUB010000001">
    <property type="protein sequence ID" value="MDO7882512.1"/>
    <property type="molecule type" value="Genomic_DNA"/>
</dbReference>
<keyword evidence="2" id="KW-0288">FMN</keyword>
<gene>
    <name evidence="6" type="ORF">Q5716_09780</name>
</gene>
<organism evidence="6 7">
    <name type="scientific">Antiquaquibacter soli</name>
    <dbReference type="NCBI Taxonomy" id="3064523"/>
    <lineage>
        <taxon>Bacteria</taxon>
        <taxon>Bacillati</taxon>
        <taxon>Actinomycetota</taxon>
        <taxon>Actinomycetes</taxon>
        <taxon>Micrococcales</taxon>
        <taxon>Microbacteriaceae</taxon>
        <taxon>Antiquaquibacter</taxon>
    </lineage>
</organism>
<evidence type="ECO:0000313" key="7">
    <source>
        <dbReference type="Proteomes" id="UP001241072"/>
    </source>
</evidence>
<dbReference type="InterPro" id="IPR036661">
    <property type="entry name" value="Luciferase-like_sf"/>
</dbReference>
<keyword evidence="3" id="KW-0560">Oxidoreductase</keyword>